<evidence type="ECO:0000313" key="3">
    <source>
        <dbReference type="EMBL" id="QBR84953.1"/>
    </source>
</evidence>
<dbReference type="Gene3D" id="3.90.550.10">
    <property type="entry name" value="Spore Coat Polysaccharide Biosynthesis Protein SpsA, Chain A"/>
    <property type="match status" value="2"/>
</dbReference>
<dbReference type="PANTHER" id="PTHR10859:SF91">
    <property type="entry name" value="DOLICHYL-PHOSPHATE BETA-GLUCOSYLTRANSFERASE"/>
    <property type="match status" value="1"/>
</dbReference>
<organism evidence="3 4">
    <name type="scientific">Legionella israelensis</name>
    <dbReference type="NCBI Taxonomy" id="454"/>
    <lineage>
        <taxon>Bacteria</taxon>
        <taxon>Pseudomonadati</taxon>
        <taxon>Pseudomonadota</taxon>
        <taxon>Gammaproteobacteria</taxon>
        <taxon>Legionellales</taxon>
        <taxon>Legionellaceae</taxon>
        <taxon>Legionella</taxon>
    </lineage>
</organism>
<evidence type="ECO:0000256" key="1">
    <source>
        <dbReference type="SAM" id="Coils"/>
    </source>
</evidence>
<reference evidence="3 4" key="1">
    <citation type="submission" date="2019-03" db="EMBL/GenBank/DDBJ databases">
        <title>Diverse conjugative elements silence natural transformation in Legionella species.</title>
        <authorList>
            <person name="Durieux I."/>
            <person name="Ginevra C."/>
            <person name="Attaiech L."/>
            <person name="Picq K."/>
            <person name="Juan P.A."/>
            <person name="Jarraud S."/>
            <person name="Charpentier X."/>
        </authorList>
    </citation>
    <scope>NUCLEOTIDE SEQUENCE [LARGE SCALE GENOMIC DNA]</scope>
    <source>
        <strain evidence="3 4">HL-0427-4011</strain>
    </source>
</reference>
<feature type="coiled-coil region" evidence="1">
    <location>
        <begin position="1251"/>
        <end position="1278"/>
    </location>
</feature>
<accession>A0AAX1EIS8</accession>
<evidence type="ECO:0000313" key="4">
    <source>
        <dbReference type="Proteomes" id="UP000295517"/>
    </source>
</evidence>
<feature type="region of interest" description="Disordered" evidence="2">
    <location>
        <begin position="1978"/>
        <end position="2003"/>
    </location>
</feature>
<dbReference type="InterPro" id="IPR029044">
    <property type="entry name" value="Nucleotide-diphossugar_trans"/>
</dbReference>
<dbReference type="EMBL" id="CP038254">
    <property type="protein sequence ID" value="QBR84953.1"/>
    <property type="molecule type" value="Genomic_DNA"/>
</dbReference>
<name>A0AAX1EIS8_9GAMM</name>
<proteinExistence type="predicted"/>
<dbReference type="GO" id="GO:0006487">
    <property type="term" value="P:protein N-linked glycosylation"/>
    <property type="evidence" value="ECO:0007669"/>
    <property type="project" value="TreeGrafter"/>
</dbReference>
<evidence type="ECO:0000256" key="2">
    <source>
        <dbReference type="SAM" id="MobiDB-lite"/>
    </source>
</evidence>
<dbReference type="Proteomes" id="UP000295517">
    <property type="component" value="Chromosome"/>
</dbReference>
<protein>
    <submittedName>
        <fullName evidence="3">Uncharacterized protein</fullName>
    </submittedName>
</protein>
<keyword evidence="1" id="KW-0175">Coiled coil</keyword>
<dbReference type="RefSeq" id="WP_135061101.1">
    <property type="nucleotide sequence ID" value="NZ_CP038254.1"/>
</dbReference>
<sequence length="2003" mass="232141">MKITINHNDVPIYEWDFDDNNMPAIEDILKEYIIENDMKNDRSYILEVGDGSYFLTKEEFSKISEQFSALCTSQSDAQQNYFNFFSGFAAPLTLLYSLPEKIRNTITSSTGEDSTIRSIVSNAVKGLGENLQWTQYYLDSILSGVQFLKSSYESLIPLYNLPYKNVTTAMRLAQKYMDFQESGTAKLYALSMSDEEVEALYYHQNGVEPKGGSEQSQRFQFLLELLDERQKAEINKQFENAQELYNRCLNPLLKDKVDWRGWSREEVEDWVISLYCQQHNISLDNVNLEARVVIEMVTSKLLLHRLNHHSQEINSEHPQNIVYLISAHNELNRIRERKDCFTGEDFLPLKIRQLEFIYEGMEKYDWQMVFVDDEAPQKDKPRTIDIIEEMKELDSSVSKHRERIITLDYDRDLYEERKLYQGELSQFSAREFAEKSVKGGAIQTGLRYIARCAGRDKEYKTAQAHAIIYTDCDTSVNLSCSGILLDQLKTNDVAIGSRRLGNSHVIGKSSLRHLQSKIYNLLVRSLFNLQVTDTQVGAKAFKPEVITEISEHFSEVSMSFDVELLKLAKDRGYSISEDGIVWIDSELESMSANQGMNMFHGLIAIYQNYYKSYNYAEEDRDERGNVKLEAVATRLCQEPLFGNLIALASSQEWYFLSKNAVELYEIISPREWQAFVAHLYKVIDDIAHGKVDPKALAVFYQSSMELVSRLSKSKNFEFLIHLFPQLFDALELIHRDKEYARLIVPMLFGRNVVSKTLFHSEHDFYYEFHRNNTSIMQTFNTWLTHGVTHNKQMIAKQSIVRDEKRIKVGTLELEKLNDSLTSPITVSLTLFFNMNETSFDYFTRIISEKVHALKEEFGHLDMINWTLSIVDGRSEKTYFANDEIAQLFTRLNTEGRSVRHEIIELPGCKSKAQAIRLGMDLTSRDADFVGYVDFSDKIDIREIAHFLTSAVESQREKTDDRVVVIGSRRQLESNIVNKPLTFVLRSQGLNILVKALFPQLYHLSDTQTGFKLFSSSAWHEIAQQDLRCESLAFDVELLLHAANQNINIIERPVDFEDTNQNNNAVLGEHTIVTMLDDIVEMRGRIGNPSKEITMVHETRVLGGGAENVVFRLKNGSIVKIPQQILDPHYSGILKNVVFKHAKEMGLNDQQDKLISTGLINGLLTHPHLKKLIPSLRRWKDFNIFVMKTITAYENKNYKSRGYKTAQKYGKDLVIPFRFVNEDFYLDINGDIRQFHPQDEIKQSVLADEVFNEKFRAEIEKFQQNIIDKEQLLNNLTRLINDGIDLFYCLWQRGLFDLDTNLMCDTGYYRDSNGHLRLMVLDPGELIDDLSEINKEYLSSGAREQFPKRYDFIEMAILLDKVPDVKEEVLGYYQRSMNQFYDHIQDDLERQEDDRDFARDRYPNDKDFSVQFDTEHYSLPQMDSLDRELPDTERKKLLDLEYSRIGYQMPYCCCEDIHFVDRYKELQPDAFIHILPMGTVNKFIHIEGEHRICTEVGSILPTIQALNNSPEFSARKNTPIILDAGSATRSSLLKFAVTEQTKGGIVVHGTPVYQKIACEISKLTQLDEFSHDFVVLTSSDDLMIFKDEDIQNIWNYFHSGKERPGMYWCDLPHPNTYLPMTLEDTKQFLLNNEHILSEARLLLKSIPIAQGFIESGDYDVLTLAARYFMKAVATNAQQKESQNEHETNFPELSMLTDYYQQYIQYHAAQQLGGIKTPFLMIMTQDFYNDLKENLLPEIKPYLVKDISWESVIIRAMKCDHPIWQANRPKGWPKKSWSQVWRTMQDLKLKHHIKTDDPEQNEARVFKGQWYNFDDPQSVLRYLRASTQPIPLNAQINLYTDTEYVKNESDISCGSKPCAVFMAQCSATPHIRIIDSPQKATPREGDVVLFYSIDFNKNIKEVYRNHLLTSIDGQIYSIPMHPMSKLSLKECMVYQYDSNGIPVEHMTFKEFSAKQGGKITQVMNKFNLWQDESSQLLHEGNKKEIHTDDNKDTSMKKDISKKLIL</sequence>
<dbReference type="PANTHER" id="PTHR10859">
    <property type="entry name" value="GLYCOSYL TRANSFERASE"/>
    <property type="match status" value="1"/>
</dbReference>
<gene>
    <name evidence="3" type="ORF">E3983_11680</name>
</gene>